<accession>A0A0L6UJJ4</accession>
<feature type="non-terminal residue" evidence="1">
    <location>
        <position position="104"/>
    </location>
</feature>
<gene>
    <name evidence="1" type="ORF">VP01_5674g1</name>
</gene>
<dbReference type="Proteomes" id="UP000037035">
    <property type="component" value="Unassembled WGS sequence"/>
</dbReference>
<protein>
    <recommendedName>
        <fullName evidence="3">Integrase catalytic domain-containing protein</fullName>
    </recommendedName>
</protein>
<reference evidence="1 2" key="1">
    <citation type="submission" date="2015-08" db="EMBL/GenBank/DDBJ databases">
        <title>Next Generation Sequencing and Analysis of the Genome of Puccinia sorghi L Schw, the Causal Agent of Maize Common Rust.</title>
        <authorList>
            <person name="Rochi L."/>
            <person name="Burguener G."/>
            <person name="Darino M."/>
            <person name="Turjanski A."/>
            <person name="Kreff E."/>
            <person name="Dieguez M.J."/>
            <person name="Sacco F."/>
        </authorList>
    </citation>
    <scope>NUCLEOTIDE SEQUENCE [LARGE SCALE GENOMIC DNA]</scope>
    <source>
        <strain evidence="1 2">RO10H11247</strain>
    </source>
</reference>
<evidence type="ECO:0000313" key="1">
    <source>
        <dbReference type="EMBL" id="KNZ48437.1"/>
    </source>
</evidence>
<feature type="non-terminal residue" evidence="1">
    <location>
        <position position="1"/>
    </location>
</feature>
<sequence length="104" mass="11716">DYHTVYSLLRLSATSSLPLPKTCFFLPFTYKVPTPSNRHSENLSVVAVDLMGPFEPETMTGGKYALMIRDEIQLTVRWETQSKKKVKVLRSDNGGGFDSNKFAN</sequence>
<dbReference type="AlphaFoldDB" id="A0A0L6UJJ4"/>
<evidence type="ECO:0008006" key="3">
    <source>
        <dbReference type="Google" id="ProtNLM"/>
    </source>
</evidence>
<dbReference type="EMBL" id="LAVV01010912">
    <property type="protein sequence ID" value="KNZ48437.1"/>
    <property type="molecule type" value="Genomic_DNA"/>
</dbReference>
<name>A0A0L6UJJ4_9BASI</name>
<organism evidence="1 2">
    <name type="scientific">Puccinia sorghi</name>
    <dbReference type="NCBI Taxonomy" id="27349"/>
    <lineage>
        <taxon>Eukaryota</taxon>
        <taxon>Fungi</taxon>
        <taxon>Dikarya</taxon>
        <taxon>Basidiomycota</taxon>
        <taxon>Pucciniomycotina</taxon>
        <taxon>Pucciniomycetes</taxon>
        <taxon>Pucciniales</taxon>
        <taxon>Pucciniaceae</taxon>
        <taxon>Puccinia</taxon>
    </lineage>
</organism>
<comment type="caution">
    <text evidence="1">The sequence shown here is derived from an EMBL/GenBank/DDBJ whole genome shotgun (WGS) entry which is preliminary data.</text>
</comment>
<proteinExistence type="predicted"/>
<keyword evidence="2" id="KW-1185">Reference proteome</keyword>
<evidence type="ECO:0000313" key="2">
    <source>
        <dbReference type="Proteomes" id="UP000037035"/>
    </source>
</evidence>
<dbReference type="VEuPathDB" id="FungiDB:VP01_5674g1"/>
<dbReference type="OrthoDB" id="413361at2759"/>